<dbReference type="InterPro" id="IPR019800">
    <property type="entry name" value="Glyco_hydro_3_AS"/>
</dbReference>
<dbReference type="Pfam" id="PF00933">
    <property type="entry name" value="Glyco_hydro_3"/>
    <property type="match status" value="1"/>
</dbReference>
<comment type="caution">
    <text evidence="7">The sequence shown here is derived from an EMBL/GenBank/DDBJ whole genome shotgun (WGS) entry which is preliminary data.</text>
</comment>
<organism evidence="7 8">
    <name type="scientific">Alteromonas genovensis</name>
    <dbReference type="NCBI Taxonomy" id="471225"/>
    <lineage>
        <taxon>Bacteria</taxon>
        <taxon>Pseudomonadati</taxon>
        <taxon>Pseudomonadota</taxon>
        <taxon>Gammaproteobacteria</taxon>
        <taxon>Alteromonadales</taxon>
        <taxon>Alteromonadaceae</taxon>
        <taxon>Alteromonas/Salinimonas group</taxon>
        <taxon>Alteromonas</taxon>
    </lineage>
</organism>
<dbReference type="GO" id="GO:0009254">
    <property type="term" value="P:peptidoglycan turnover"/>
    <property type="evidence" value="ECO:0007669"/>
    <property type="project" value="TreeGrafter"/>
</dbReference>
<dbReference type="InterPro" id="IPR050226">
    <property type="entry name" value="NagZ_Beta-hexosaminidase"/>
</dbReference>
<keyword evidence="8" id="KW-1185">Reference proteome</keyword>
<keyword evidence="4" id="KW-0378">Hydrolase</keyword>
<dbReference type="InterPro" id="IPR017853">
    <property type="entry name" value="GH"/>
</dbReference>
<comment type="similarity">
    <text evidence="2">Belongs to the glycosyl hydrolase 3 family.</text>
</comment>
<dbReference type="Gene3D" id="3.40.50.1700">
    <property type="entry name" value="Glycoside hydrolase family 3 C-terminal domain"/>
    <property type="match status" value="1"/>
</dbReference>
<dbReference type="InterPro" id="IPR036962">
    <property type="entry name" value="Glyco_hydro_3_N_sf"/>
</dbReference>
<dbReference type="EMBL" id="JAAAWO010000009">
    <property type="protein sequence ID" value="NDW16288.1"/>
    <property type="molecule type" value="Genomic_DNA"/>
</dbReference>
<evidence type="ECO:0000259" key="6">
    <source>
        <dbReference type="Pfam" id="PF00933"/>
    </source>
</evidence>
<protein>
    <recommendedName>
        <fullName evidence="3">beta-N-acetylhexosaminidase</fullName>
        <ecNumber evidence="3">3.2.1.52</ecNumber>
    </recommendedName>
</protein>
<dbReference type="PROSITE" id="PS00775">
    <property type="entry name" value="GLYCOSYL_HYDROL_F3"/>
    <property type="match status" value="1"/>
</dbReference>
<dbReference type="PANTHER" id="PTHR30480">
    <property type="entry name" value="BETA-HEXOSAMINIDASE-RELATED"/>
    <property type="match status" value="1"/>
</dbReference>
<evidence type="ECO:0000256" key="3">
    <source>
        <dbReference type="ARBA" id="ARBA00012663"/>
    </source>
</evidence>
<dbReference type="PANTHER" id="PTHR30480:SF13">
    <property type="entry name" value="BETA-HEXOSAMINIDASE"/>
    <property type="match status" value="1"/>
</dbReference>
<evidence type="ECO:0000313" key="7">
    <source>
        <dbReference type="EMBL" id="NDW16288.1"/>
    </source>
</evidence>
<evidence type="ECO:0000256" key="1">
    <source>
        <dbReference type="ARBA" id="ARBA00001231"/>
    </source>
</evidence>
<dbReference type="Proteomes" id="UP000471381">
    <property type="component" value="Unassembled WGS sequence"/>
</dbReference>
<comment type="catalytic activity">
    <reaction evidence="1">
        <text>Hydrolysis of terminal non-reducing N-acetyl-D-hexosamine residues in N-acetyl-beta-D-hexosaminides.</text>
        <dbReference type="EC" id="3.2.1.52"/>
    </reaction>
</comment>
<sequence>MIGQKMMLDFRYFCQDDTLSKQCRTPVTSMPQPLLNLLSSENIGGVILFSENIHSAKQLVTMNYELQANMRQAGKEALFIAVDQEGGRVARLPTTILPAFAGNLAIGASAHQHGNAFASNIGEHIGRTLLPLGINTNFAPSVDINSEPNNPVINVRSFGESPEQTAELGEAFVSAMQKAGVLSALKHFPGHGDTRVDSHSGLPRVDHSLKQAQSGDLLPFANIINSDTPPAMVMSAHIQYPSLDNTTIKNKQGELQIVPATLSKRILTDMLRNRLGFDGLIVTDALDMAGISQFFTQEEAVMMAFDAGADIALMPYTIRNPRDIEAFKAMLNSLARRTVKDKQKMERLTASHQRVLRMKLHHQLGRYVSKPMSWWLNEAQANTGKATPRSDKVIPKSKGKSAGYLEENANALYLKGKQIEKALSESSVTLLFGKNKLPVKAVKWVALMPDAARCLALEDAVLAVDTNAQYACLPLIELPNKGLVSRLIKQSDALIVGDITPLHANYELGGLDQASQLANRASGAQLNAFGAYVMKLARSQGKTVIFAAMRMPYTAKAAMDYADIGIATYDYAVTVLPESKQSNASQDNSLEKSALIEINSDEPGPRVSSQSLKTLMKVLSGKLVPKGKSPVSWQQ</sequence>
<dbReference type="AlphaFoldDB" id="A0A6N9TNQ5"/>
<dbReference type="GO" id="GO:0005975">
    <property type="term" value="P:carbohydrate metabolic process"/>
    <property type="evidence" value="ECO:0007669"/>
    <property type="project" value="InterPro"/>
</dbReference>
<accession>A0A6N9TNQ5</accession>
<dbReference type="GO" id="GO:0004563">
    <property type="term" value="F:beta-N-acetylhexosaminidase activity"/>
    <property type="evidence" value="ECO:0007669"/>
    <property type="project" value="UniProtKB-EC"/>
</dbReference>
<evidence type="ECO:0000256" key="2">
    <source>
        <dbReference type="ARBA" id="ARBA00005336"/>
    </source>
</evidence>
<keyword evidence="5" id="KW-0326">Glycosidase</keyword>
<dbReference type="SUPFAM" id="SSF51445">
    <property type="entry name" value="(Trans)glycosidases"/>
    <property type="match status" value="1"/>
</dbReference>
<dbReference type="InterPro" id="IPR001764">
    <property type="entry name" value="Glyco_hydro_3_N"/>
</dbReference>
<feature type="domain" description="Glycoside hydrolase family 3 N-terminal" evidence="6">
    <location>
        <begin position="30"/>
        <end position="357"/>
    </location>
</feature>
<name>A0A6N9TNQ5_9ALTE</name>
<proteinExistence type="inferred from homology"/>
<evidence type="ECO:0000256" key="5">
    <source>
        <dbReference type="ARBA" id="ARBA00023295"/>
    </source>
</evidence>
<dbReference type="InterPro" id="IPR036881">
    <property type="entry name" value="Glyco_hydro_3_C_sf"/>
</dbReference>
<reference evidence="7 8" key="1">
    <citation type="submission" date="2020-01" db="EMBL/GenBank/DDBJ databases">
        <title>Genomes of bacteria type strains.</title>
        <authorList>
            <person name="Chen J."/>
            <person name="Zhu S."/>
            <person name="Yang J."/>
        </authorList>
    </citation>
    <scope>NUCLEOTIDE SEQUENCE [LARGE SCALE GENOMIC DNA]</scope>
    <source>
        <strain evidence="7 8">LMG 24078</strain>
    </source>
</reference>
<gene>
    <name evidence="7" type="ORF">GTQ48_12235</name>
</gene>
<evidence type="ECO:0000313" key="8">
    <source>
        <dbReference type="Proteomes" id="UP000471381"/>
    </source>
</evidence>
<evidence type="ECO:0000256" key="4">
    <source>
        <dbReference type="ARBA" id="ARBA00022801"/>
    </source>
</evidence>
<dbReference type="EC" id="3.2.1.52" evidence="3"/>
<dbReference type="Gene3D" id="3.20.20.300">
    <property type="entry name" value="Glycoside hydrolase, family 3, N-terminal domain"/>
    <property type="match status" value="1"/>
</dbReference>